<evidence type="ECO:0000313" key="1">
    <source>
        <dbReference type="EMBL" id="PJC28380.1"/>
    </source>
</evidence>
<name>A0A2M8ETE4_9BACT</name>
<evidence type="ECO:0000313" key="2">
    <source>
        <dbReference type="Proteomes" id="UP000229816"/>
    </source>
</evidence>
<organism evidence="1 2">
    <name type="scientific">Candidatus Shapirobacteria bacterium CG_4_9_14_0_2_um_filter_39_11</name>
    <dbReference type="NCBI Taxonomy" id="1974478"/>
    <lineage>
        <taxon>Bacteria</taxon>
        <taxon>Candidatus Shapironibacteriota</taxon>
    </lineage>
</organism>
<dbReference type="Proteomes" id="UP000229816">
    <property type="component" value="Unassembled WGS sequence"/>
</dbReference>
<sequence length="150" mass="17635">MNLILGFLKAPLDWFRGLIGEKLREETEVKLMDEKNRRKLADEIICVLTEGESTGWETKPREELKNQAFNLANKVELNFNNPMLAYLLRHYTNWWSLYVTSKSGFQDGLGHYKKVRSELEQINSDLREEIKNFRVGKKSKHPEIKAKSHK</sequence>
<dbReference type="AlphaFoldDB" id="A0A2M8ETE4"/>
<accession>A0A2M8ETE4</accession>
<proteinExistence type="predicted"/>
<comment type="caution">
    <text evidence="1">The sequence shown here is derived from an EMBL/GenBank/DDBJ whole genome shotgun (WGS) entry which is preliminary data.</text>
</comment>
<reference evidence="2" key="1">
    <citation type="submission" date="2017-09" db="EMBL/GenBank/DDBJ databases">
        <title>Depth-based differentiation of microbial function through sediment-hosted aquifers and enrichment of novel symbionts in the deep terrestrial subsurface.</title>
        <authorList>
            <person name="Probst A.J."/>
            <person name="Ladd B."/>
            <person name="Jarett J.K."/>
            <person name="Geller-Mcgrath D.E."/>
            <person name="Sieber C.M.K."/>
            <person name="Emerson J.B."/>
            <person name="Anantharaman K."/>
            <person name="Thomas B.C."/>
            <person name="Malmstrom R."/>
            <person name="Stieglmeier M."/>
            <person name="Klingl A."/>
            <person name="Woyke T."/>
            <person name="Ryan C.M."/>
            <person name="Banfield J.F."/>
        </authorList>
    </citation>
    <scope>NUCLEOTIDE SEQUENCE [LARGE SCALE GENOMIC DNA]</scope>
</reference>
<protein>
    <submittedName>
        <fullName evidence="1">Uncharacterized protein</fullName>
    </submittedName>
</protein>
<dbReference type="EMBL" id="PFSF01000012">
    <property type="protein sequence ID" value="PJC28380.1"/>
    <property type="molecule type" value="Genomic_DNA"/>
</dbReference>
<gene>
    <name evidence="1" type="ORF">CO054_00515</name>
</gene>